<feature type="coiled-coil region" evidence="10">
    <location>
        <begin position="117"/>
        <end position="144"/>
    </location>
</feature>
<evidence type="ECO:0000256" key="1">
    <source>
        <dbReference type="ARBA" id="ARBA00004496"/>
    </source>
</evidence>
<evidence type="ECO:0000256" key="2">
    <source>
        <dbReference type="ARBA" id="ARBA00004604"/>
    </source>
</evidence>
<dbReference type="InterPro" id="IPR026258">
    <property type="entry name" value="SRP68"/>
</dbReference>
<evidence type="ECO:0000256" key="10">
    <source>
        <dbReference type="SAM" id="Coils"/>
    </source>
</evidence>
<evidence type="ECO:0000256" key="8">
    <source>
        <dbReference type="ARBA" id="ARBA00023274"/>
    </source>
</evidence>
<name>A0A9W5TB79_BABOV</name>
<dbReference type="AlphaFoldDB" id="A0A9W5TB79"/>
<dbReference type="GO" id="GO:0006614">
    <property type="term" value="P:SRP-dependent cotranslational protein targeting to membrane"/>
    <property type="evidence" value="ECO:0007669"/>
    <property type="project" value="InterPro"/>
</dbReference>
<dbReference type="EMBL" id="BLIY01000006">
    <property type="protein sequence ID" value="GFE53538.1"/>
    <property type="molecule type" value="Genomic_DNA"/>
</dbReference>
<organism evidence="11 12">
    <name type="scientific">Babesia ovis</name>
    <dbReference type="NCBI Taxonomy" id="5869"/>
    <lineage>
        <taxon>Eukaryota</taxon>
        <taxon>Sar</taxon>
        <taxon>Alveolata</taxon>
        <taxon>Apicomplexa</taxon>
        <taxon>Aconoidasida</taxon>
        <taxon>Piroplasmida</taxon>
        <taxon>Babesiidae</taxon>
        <taxon>Babesia</taxon>
    </lineage>
</organism>
<evidence type="ECO:0000313" key="12">
    <source>
        <dbReference type="Proteomes" id="UP001057455"/>
    </source>
</evidence>
<dbReference type="InterPro" id="IPR038253">
    <property type="entry name" value="SRP68_N_sf"/>
</dbReference>
<evidence type="ECO:0000256" key="3">
    <source>
        <dbReference type="ARBA" id="ARBA00009352"/>
    </source>
</evidence>
<proteinExistence type="inferred from homology"/>
<dbReference type="GO" id="GO:0030942">
    <property type="term" value="F:endoplasmic reticulum signal peptide binding"/>
    <property type="evidence" value="ECO:0007669"/>
    <property type="project" value="InterPro"/>
</dbReference>
<sequence length="564" mass="64056">MASSDQSSPRDGEGPAPVILTFPVLDYVNDTRFKHGIRSEEYGRYHGYCSKRLCNLRRQLRISPIKSHKYVREEFPEVISDTRYLEILALTAERCWSYGMVLKSQCEASHTASPELRHRYIKRLEKALKTAERLEKACQQFAETNSINNARVYRSFMEGVVHLEHKQYNDAFGALSLYANVMEQRHRANQDRLLVESYASQLNHVNAMVKLCSFHIRSGGAKSAQKSVVHEEDHNAELISVVPDSSGNLSLFCRGAPIHVESQFLLQQIMEAINSTDKLVITDVLLTNLATTPDTENQLKTELVDKYEVETLLGSYEEIMTSITECTDTIHSEMMVSVDAQEPLRRIEGMLAIIKTLLEMEKCGFMCILALFGVYNYQKASPGCRSLPDCGEPLRFVHILKQQLETLMAEPSFQHTFHIAQEATRSINAMLMGLHKLSTGEFNDGMALINWSNSRLHHGIQVDSHCGTRFIQRSMFCFQILHKCAQLCISKYYSRAVAIYGRHRLGHVYSDKPDLDSIFGLKKQMLPCKPILFDLAQMYNDPPVVGHKSGLIGGVKNMLSSFWK</sequence>
<comment type="subcellular location">
    <subcellularLocation>
        <location evidence="1">Cytoplasm</location>
    </subcellularLocation>
    <subcellularLocation>
        <location evidence="2">Nucleus</location>
        <location evidence="2">Nucleolus</location>
    </subcellularLocation>
</comment>
<dbReference type="InterPro" id="IPR034652">
    <property type="entry name" value="SRP68-RBD"/>
</dbReference>
<evidence type="ECO:0000256" key="6">
    <source>
        <dbReference type="ARBA" id="ARBA00023135"/>
    </source>
</evidence>
<keyword evidence="5" id="KW-0694">RNA-binding</keyword>
<dbReference type="GO" id="GO:0008312">
    <property type="term" value="F:7S RNA binding"/>
    <property type="evidence" value="ECO:0007669"/>
    <property type="project" value="InterPro"/>
</dbReference>
<reference evidence="11" key="1">
    <citation type="submission" date="2019-12" db="EMBL/GenBank/DDBJ databases">
        <title>Genome sequence of Babesia ovis.</title>
        <authorList>
            <person name="Yamagishi J."/>
            <person name="Sevinc F."/>
            <person name="Xuan X."/>
        </authorList>
    </citation>
    <scope>NUCLEOTIDE SEQUENCE</scope>
    <source>
        <strain evidence="11">Selcuk</strain>
    </source>
</reference>
<dbReference type="Pfam" id="PF16969">
    <property type="entry name" value="SRP68"/>
    <property type="match status" value="1"/>
</dbReference>
<evidence type="ECO:0000256" key="4">
    <source>
        <dbReference type="ARBA" id="ARBA00022490"/>
    </source>
</evidence>
<dbReference type="PANTHER" id="PTHR12860">
    <property type="entry name" value="SIGNAL RECOGNITION PARTICLE 68 KDA PROTEIN"/>
    <property type="match status" value="1"/>
</dbReference>
<dbReference type="Proteomes" id="UP001057455">
    <property type="component" value="Unassembled WGS sequence"/>
</dbReference>
<dbReference type="GO" id="GO:0005786">
    <property type="term" value="C:signal recognition particle, endoplasmic reticulum targeting"/>
    <property type="evidence" value="ECO:0007669"/>
    <property type="project" value="UniProtKB-KW"/>
</dbReference>
<gene>
    <name evidence="11" type="ORF">BaOVIS_009420</name>
</gene>
<keyword evidence="4" id="KW-0963">Cytoplasm</keyword>
<evidence type="ECO:0000256" key="7">
    <source>
        <dbReference type="ARBA" id="ARBA00023242"/>
    </source>
</evidence>
<keyword evidence="7" id="KW-0539">Nucleus</keyword>
<comment type="similarity">
    <text evidence="3">Belongs to the SRP68 family.</text>
</comment>
<keyword evidence="6" id="KW-0733">Signal recognition particle</keyword>
<keyword evidence="8" id="KW-0687">Ribonucleoprotein</keyword>
<dbReference type="CDD" id="cd15481">
    <property type="entry name" value="SRP68-RBD"/>
    <property type="match status" value="1"/>
</dbReference>
<evidence type="ECO:0000313" key="11">
    <source>
        <dbReference type="EMBL" id="GFE53538.1"/>
    </source>
</evidence>
<keyword evidence="10" id="KW-0175">Coiled coil</keyword>
<comment type="caution">
    <text evidence="11">The sequence shown here is derived from an EMBL/GenBank/DDBJ whole genome shotgun (WGS) entry which is preliminary data.</text>
</comment>
<dbReference type="GO" id="GO:0005047">
    <property type="term" value="F:signal recognition particle binding"/>
    <property type="evidence" value="ECO:0007669"/>
    <property type="project" value="InterPro"/>
</dbReference>
<evidence type="ECO:0000256" key="5">
    <source>
        <dbReference type="ARBA" id="ARBA00022884"/>
    </source>
</evidence>
<dbReference type="PANTHER" id="PTHR12860:SF0">
    <property type="entry name" value="SIGNAL RECOGNITION PARTICLE SUBUNIT SRP68"/>
    <property type="match status" value="1"/>
</dbReference>
<keyword evidence="12" id="KW-1185">Reference proteome</keyword>
<dbReference type="Gene3D" id="1.10.3450.40">
    <property type="entry name" value="Signal recognition particle, SRP68 subunit, RNA-binding domain"/>
    <property type="match status" value="1"/>
</dbReference>
<dbReference type="OrthoDB" id="10255118at2759"/>
<protein>
    <recommendedName>
        <fullName evidence="9">Signal recognition particle subunit SRP68</fullName>
    </recommendedName>
</protein>
<evidence type="ECO:0000256" key="9">
    <source>
        <dbReference type="ARBA" id="ARBA00029498"/>
    </source>
</evidence>
<accession>A0A9W5TB79</accession>
<dbReference type="GO" id="GO:0005730">
    <property type="term" value="C:nucleolus"/>
    <property type="evidence" value="ECO:0007669"/>
    <property type="project" value="UniProtKB-SubCell"/>
</dbReference>